<comment type="caution">
    <text evidence="1">The sequence shown here is derived from an EMBL/GenBank/DDBJ whole genome shotgun (WGS) entry which is preliminary data.</text>
</comment>
<gene>
    <name evidence="1" type="ORF">BDP27DRAFT_440233</name>
</gene>
<dbReference type="AlphaFoldDB" id="A0A9P5PZ62"/>
<protein>
    <submittedName>
        <fullName evidence="1">Uncharacterized protein</fullName>
    </submittedName>
</protein>
<dbReference type="Proteomes" id="UP000772434">
    <property type="component" value="Unassembled WGS sequence"/>
</dbReference>
<accession>A0A9P5PZ62</accession>
<keyword evidence="2" id="KW-1185">Reference proteome</keyword>
<dbReference type="EMBL" id="JADNRY010000027">
    <property type="protein sequence ID" value="KAF9072071.1"/>
    <property type="molecule type" value="Genomic_DNA"/>
</dbReference>
<reference evidence="1" key="1">
    <citation type="submission" date="2020-11" db="EMBL/GenBank/DDBJ databases">
        <authorList>
            <consortium name="DOE Joint Genome Institute"/>
            <person name="Ahrendt S."/>
            <person name="Riley R."/>
            <person name="Andreopoulos W."/>
            <person name="Labutti K."/>
            <person name="Pangilinan J."/>
            <person name="Ruiz-Duenas F.J."/>
            <person name="Barrasa J.M."/>
            <person name="Sanchez-Garcia M."/>
            <person name="Camarero S."/>
            <person name="Miyauchi S."/>
            <person name="Serrano A."/>
            <person name="Linde D."/>
            <person name="Babiker R."/>
            <person name="Drula E."/>
            <person name="Ayuso-Fernandez I."/>
            <person name="Pacheco R."/>
            <person name="Padilla G."/>
            <person name="Ferreira P."/>
            <person name="Barriuso J."/>
            <person name="Kellner H."/>
            <person name="Castanera R."/>
            <person name="Alfaro M."/>
            <person name="Ramirez L."/>
            <person name="Pisabarro A.G."/>
            <person name="Kuo A."/>
            <person name="Tritt A."/>
            <person name="Lipzen A."/>
            <person name="He G."/>
            <person name="Yan M."/>
            <person name="Ng V."/>
            <person name="Cullen D."/>
            <person name="Martin F."/>
            <person name="Rosso M.-N."/>
            <person name="Henrissat B."/>
            <person name="Hibbett D."/>
            <person name="Martinez A.T."/>
            <person name="Grigoriev I.V."/>
        </authorList>
    </citation>
    <scope>NUCLEOTIDE SEQUENCE</scope>
    <source>
        <strain evidence="1">AH 40177</strain>
    </source>
</reference>
<name>A0A9P5PZ62_9AGAR</name>
<organism evidence="1 2">
    <name type="scientific">Rhodocollybia butyracea</name>
    <dbReference type="NCBI Taxonomy" id="206335"/>
    <lineage>
        <taxon>Eukaryota</taxon>
        <taxon>Fungi</taxon>
        <taxon>Dikarya</taxon>
        <taxon>Basidiomycota</taxon>
        <taxon>Agaricomycotina</taxon>
        <taxon>Agaricomycetes</taxon>
        <taxon>Agaricomycetidae</taxon>
        <taxon>Agaricales</taxon>
        <taxon>Marasmiineae</taxon>
        <taxon>Omphalotaceae</taxon>
        <taxon>Rhodocollybia</taxon>
    </lineage>
</organism>
<sequence length="243" mass="26947">MADYMGITTGPPDDSGMAECKGVYPPSARSQGPSMRQWKTLKNEFNLHRIPGVPYTGSVSEPFLAVPTVTFIDIENGEPWNIAGTATRDVRTLVSKYINEMLYLIGNTVTYEGTPKSADMPFYFKFVGGDPRCTAAKTLACYGWVDKGFYMKPGATETTDNSYMGIGKPISKVPIEGQGLEIIGSYPEVNRLLGRPSNGLMHQEWTTKMDEFGMKIERMLLHMPGNRHSLNPESHIHDIPSTK</sequence>
<evidence type="ECO:0000313" key="2">
    <source>
        <dbReference type="Proteomes" id="UP000772434"/>
    </source>
</evidence>
<evidence type="ECO:0000313" key="1">
    <source>
        <dbReference type="EMBL" id="KAF9072071.1"/>
    </source>
</evidence>
<proteinExistence type="predicted"/>